<dbReference type="PANTHER" id="PTHR43695">
    <property type="entry name" value="PUTATIVE (AFU_ORTHOLOGUE AFUA_2G17250)-RELATED"/>
    <property type="match status" value="1"/>
</dbReference>
<dbReference type="Gene3D" id="3.40.50.1110">
    <property type="entry name" value="SGNH hydrolase"/>
    <property type="match status" value="1"/>
</dbReference>
<keyword evidence="3" id="KW-0732">Signal</keyword>
<feature type="domain" description="SGNH hydrolase-type esterase" evidence="4">
    <location>
        <begin position="40"/>
        <end position="184"/>
    </location>
</feature>
<dbReference type="EMBL" id="QGMI01000222">
    <property type="protein sequence ID" value="TVY44715.1"/>
    <property type="molecule type" value="Genomic_DNA"/>
</dbReference>
<dbReference type="Proteomes" id="UP000443090">
    <property type="component" value="Unassembled WGS sequence"/>
</dbReference>
<dbReference type="SUPFAM" id="SSF52266">
    <property type="entry name" value="SGNH hydrolase"/>
    <property type="match status" value="1"/>
</dbReference>
<evidence type="ECO:0000256" key="2">
    <source>
        <dbReference type="ARBA" id="ARBA00022801"/>
    </source>
</evidence>
<dbReference type="OrthoDB" id="2141316at2759"/>
<dbReference type="GO" id="GO:0016787">
    <property type="term" value="F:hydrolase activity"/>
    <property type="evidence" value="ECO:0007669"/>
    <property type="project" value="UniProtKB-KW"/>
</dbReference>
<feature type="signal peptide" evidence="3">
    <location>
        <begin position="1"/>
        <end position="16"/>
    </location>
</feature>
<gene>
    <name evidence="5" type="ORF">LOCC1_G003070</name>
</gene>
<keyword evidence="2" id="KW-0378">Hydrolase</keyword>
<comment type="similarity">
    <text evidence="1">Belongs to the 'GDSL' lipolytic enzyme family.</text>
</comment>
<accession>A0A8H8UI12</accession>
<comment type="caution">
    <text evidence="5">The sequence shown here is derived from an EMBL/GenBank/DDBJ whole genome shotgun (WGS) entry which is preliminary data.</text>
</comment>
<evidence type="ECO:0000259" key="4">
    <source>
        <dbReference type="Pfam" id="PF13472"/>
    </source>
</evidence>
<evidence type="ECO:0000313" key="5">
    <source>
        <dbReference type="EMBL" id="TVY44715.1"/>
    </source>
</evidence>
<dbReference type="AlphaFoldDB" id="A0A8H8UI12"/>
<dbReference type="InterPro" id="IPR037459">
    <property type="entry name" value="RhgT-like"/>
</dbReference>
<dbReference type="InterPro" id="IPR036514">
    <property type="entry name" value="SGNH_hydro_sf"/>
</dbReference>
<evidence type="ECO:0000256" key="1">
    <source>
        <dbReference type="ARBA" id="ARBA00008668"/>
    </source>
</evidence>
<feature type="chain" id="PRO_5034983251" evidence="3">
    <location>
        <begin position="17"/>
        <end position="280"/>
    </location>
</feature>
<name>A0A8H8UI12_9HELO</name>
<evidence type="ECO:0000313" key="6">
    <source>
        <dbReference type="Proteomes" id="UP000443090"/>
    </source>
</evidence>
<organism evidence="5 6">
    <name type="scientific">Lachnellula occidentalis</name>
    <dbReference type="NCBI Taxonomy" id="215460"/>
    <lineage>
        <taxon>Eukaryota</taxon>
        <taxon>Fungi</taxon>
        <taxon>Dikarya</taxon>
        <taxon>Ascomycota</taxon>
        <taxon>Pezizomycotina</taxon>
        <taxon>Leotiomycetes</taxon>
        <taxon>Helotiales</taxon>
        <taxon>Lachnaceae</taxon>
        <taxon>Lachnellula</taxon>
    </lineage>
</organism>
<dbReference type="PANTHER" id="PTHR43695:SF1">
    <property type="entry name" value="RHAMNOGALACTURONAN ACETYLESTERASE"/>
    <property type="match status" value="1"/>
</dbReference>
<dbReference type="InterPro" id="IPR013830">
    <property type="entry name" value="SGNH_hydro"/>
</dbReference>
<keyword evidence="6" id="KW-1185">Reference proteome</keyword>
<proteinExistence type="inferred from homology"/>
<dbReference type="Pfam" id="PF13472">
    <property type="entry name" value="Lipase_GDSL_2"/>
    <property type="match status" value="1"/>
</dbReference>
<reference evidence="5 6" key="1">
    <citation type="submission" date="2018-05" db="EMBL/GenBank/DDBJ databases">
        <title>Genome sequencing and assembly of the regulated plant pathogen Lachnellula willkommii and related sister species for the development of diagnostic species identification markers.</title>
        <authorList>
            <person name="Giroux E."/>
            <person name="Bilodeau G."/>
        </authorList>
    </citation>
    <scope>NUCLEOTIDE SEQUENCE [LARGE SCALE GENOMIC DNA]</scope>
    <source>
        <strain evidence="5 6">CBS 160.35</strain>
    </source>
</reference>
<evidence type="ECO:0000256" key="3">
    <source>
        <dbReference type="SAM" id="SignalP"/>
    </source>
</evidence>
<sequence length="280" mass="29957">MQLLSLLLLSPALVKAAHSPRQPSCDNQPNPRVPTIWLAGDSTEAPGGGGNGTEGWGQYLQYSFLPSVALVNNSAFAGRSARTFTREGRFDIIASNLKEGDWVVIEFGHNDGGTPPVNATVGDKGRADCPGVEIVQTYPTYLQNAARKFLEKKAKVVLSSMTPTNPWEFGNYSYKPSIFTYYTWLAASELGGPSKGVYFVSHGQYAAQAMKNLGKETVDANYPLDHTHTAPFLADVVAQSFVLGLKCGTGGLQDLVVNATSRLQGAVLGTCVAVNETLPI</sequence>
<protein>
    <submittedName>
        <fullName evidence="5">Rhamnogalacturonan acetylesterase</fullName>
    </submittedName>
</protein>